<gene>
    <name evidence="7" type="ORF">ACFOMD_11905</name>
</gene>
<dbReference type="InterPro" id="IPR010827">
    <property type="entry name" value="BamA/TamA_POTRA"/>
</dbReference>
<feature type="region of interest" description="Disordered" evidence="4">
    <location>
        <begin position="23"/>
        <end position="78"/>
    </location>
</feature>
<feature type="domain" description="POTRA" evidence="6">
    <location>
        <begin position="251"/>
        <end position="324"/>
    </location>
</feature>
<dbReference type="Gene3D" id="3.10.20.310">
    <property type="entry name" value="membrane protein fhac"/>
    <property type="match status" value="2"/>
</dbReference>
<dbReference type="RefSeq" id="WP_380861613.1">
    <property type="nucleotide sequence ID" value="NZ_JBHRXV010000010.1"/>
</dbReference>
<evidence type="ECO:0000256" key="5">
    <source>
        <dbReference type="SAM" id="SignalP"/>
    </source>
</evidence>
<comment type="subcellular location">
    <subcellularLocation>
        <location evidence="1">Membrane</location>
    </subcellularLocation>
</comment>
<evidence type="ECO:0000259" key="6">
    <source>
        <dbReference type="PROSITE" id="PS51779"/>
    </source>
</evidence>
<accession>A0ABV7XDE7</accession>
<proteinExistence type="predicted"/>
<dbReference type="Pfam" id="PF07244">
    <property type="entry name" value="POTRA"/>
    <property type="match status" value="1"/>
</dbReference>
<name>A0ABV7XDE7_9SPHN</name>
<evidence type="ECO:0000256" key="4">
    <source>
        <dbReference type="SAM" id="MobiDB-lite"/>
    </source>
</evidence>
<evidence type="ECO:0000256" key="3">
    <source>
        <dbReference type="ARBA" id="ARBA00023136"/>
    </source>
</evidence>
<evidence type="ECO:0000313" key="8">
    <source>
        <dbReference type="Proteomes" id="UP001595615"/>
    </source>
</evidence>
<dbReference type="InterPro" id="IPR034746">
    <property type="entry name" value="POTRA"/>
</dbReference>
<comment type="caution">
    <text evidence="7">The sequence shown here is derived from an EMBL/GenBank/DDBJ whole genome shotgun (WGS) entry which is preliminary data.</text>
</comment>
<organism evidence="7 8">
    <name type="scientific">Sphingoaurantiacus capsulatus</name>
    <dbReference type="NCBI Taxonomy" id="1771310"/>
    <lineage>
        <taxon>Bacteria</taxon>
        <taxon>Pseudomonadati</taxon>
        <taxon>Pseudomonadota</taxon>
        <taxon>Alphaproteobacteria</taxon>
        <taxon>Sphingomonadales</taxon>
        <taxon>Sphingosinicellaceae</taxon>
        <taxon>Sphingoaurantiacus</taxon>
    </lineage>
</organism>
<keyword evidence="8" id="KW-1185">Reference proteome</keyword>
<keyword evidence="3" id="KW-0472">Membrane</keyword>
<keyword evidence="5" id="KW-0732">Signal</keyword>
<dbReference type="Gene3D" id="2.40.160.50">
    <property type="entry name" value="membrane protein fhac: a member of the omp85/tpsb transporter family"/>
    <property type="match status" value="1"/>
</dbReference>
<protein>
    <submittedName>
        <fullName evidence="7">BamA/TamA family outer membrane protein</fullName>
    </submittedName>
</protein>
<keyword evidence="2" id="KW-0812">Transmembrane</keyword>
<dbReference type="Proteomes" id="UP001595615">
    <property type="component" value="Unassembled WGS sequence"/>
</dbReference>
<evidence type="ECO:0000256" key="2">
    <source>
        <dbReference type="ARBA" id="ARBA00022452"/>
    </source>
</evidence>
<evidence type="ECO:0000256" key="1">
    <source>
        <dbReference type="ARBA" id="ARBA00004370"/>
    </source>
</evidence>
<reference evidence="8" key="1">
    <citation type="journal article" date="2019" name="Int. J. Syst. Evol. Microbiol.">
        <title>The Global Catalogue of Microorganisms (GCM) 10K type strain sequencing project: providing services to taxonomists for standard genome sequencing and annotation.</title>
        <authorList>
            <consortium name="The Broad Institute Genomics Platform"/>
            <consortium name="The Broad Institute Genome Sequencing Center for Infectious Disease"/>
            <person name="Wu L."/>
            <person name="Ma J."/>
        </authorList>
    </citation>
    <scope>NUCLEOTIDE SEQUENCE [LARGE SCALE GENOMIC DNA]</scope>
    <source>
        <strain evidence="8">KCTC 42644</strain>
    </source>
</reference>
<dbReference type="PANTHER" id="PTHR12815">
    <property type="entry name" value="SORTING AND ASSEMBLY MACHINERY SAMM50 PROTEIN FAMILY MEMBER"/>
    <property type="match status" value="1"/>
</dbReference>
<dbReference type="PANTHER" id="PTHR12815:SF42">
    <property type="entry name" value="BACTERIAL SURFACE ANTIGEN (D15) DOMAIN-CONTAINING PROTEIN"/>
    <property type="match status" value="1"/>
</dbReference>
<feature type="chain" id="PRO_5046988654" evidence="5">
    <location>
        <begin position="25"/>
        <end position="649"/>
    </location>
</feature>
<feature type="compositionally biased region" description="Basic and acidic residues" evidence="4">
    <location>
        <begin position="67"/>
        <end position="78"/>
    </location>
</feature>
<dbReference type="Pfam" id="PF01103">
    <property type="entry name" value="Omp85"/>
    <property type="match status" value="1"/>
</dbReference>
<evidence type="ECO:0000313" key="7">
    <source>
        <dbReference type="EMBL" id="MFC3713282.1"/>
    </source>
</evidence>
<dbReference type="InterPro" id="IPR000184">
    <property type="entry name" value="Bac_surfAg_D15"/>
</dbReference>
<dbReference type="EMBL" id="JBHRXV010000010">
    <property type="protein sequence ID" value="MFC3713282.1"/>
    <property type="molecule type" value="Genomic_DNA"/>
</dbReference>
<dbReference type="PROSITE" id="PS51779">
    <property type="entry name" value="POTRA"/>
    <property type="match status" value="1"/>
</dbReference>
<dbReference type="InterPro" id="IPR039910">
    <property type="entry name" value="D15-like"/>
</dbReference>
<keyword evidence="2" id="KW-1134">Transmembrane beta strand</keyword>
<sequence length="649" mass="70564">MNSPPVRRFAALLLCAVAFEPLRAQTPPPAPPVAETLPDVPEIDPDQPLAPLPELEVEFPNAGQRPDGARPPRRDDSDRVALRYTVEVKGLSEVGLGGRFRELSALETGDSLDNLAQLDRRAREDSALIDKLLRAEGYYGGVVDIDITPAEAEGGAAKVAISVAPGNRYTFDRIEVATPPSAPRELILDTLGLKVGDPVEAQAVQDAEDRVRVKLPEMGYPFASVGDREIGIDHETQKASYRVPIVTGQAAVIGDIRVEGDQLVSSRHIERLTRFRRGETFNSAELEDLRRALVATGLFGSVGVRASEANEPGVVDIIVALQAAPLRTLAGQAGYSTGEGFRVEASWQHRNMFPPEGALTARGVLGTEEQRLAGEIRFNNFRQRDNILLLRSEISNEDRDAYQARTFTLGASLARETNFIWQKKWYYSLGAELVATDERDTNLDTGMSRRRTFFIGALPGSLSYDGTDDLLDPTGGFRLSARVSPEASFQGSAFGYLKGQIDASAYQPFGDRVVLAGRVRAGSIFGADRDRIAPSRRFYSGGGGSVRGFGFQEIGPRDPFDDPIGGRSLAEASIEARIRFGDFGVVPFIDAGQIYTSTLPRFDTFRFGAGIGARYYTTFGPIRFDVATPLDPRSGDPKVGVYVSIGQAF</sequence>
<feature type="signal peptide" evidence="5">
    <location>
        <begin position="1"/>
        <end position="24"/>
    </location>
</feature>